<organism evidence="2 3">
    <name type="scientific">Discostella pseudostelligera</name>
    <dbReference type="NCBI Taxonomy" id="259834"/>
    <lineage>
        <taxon>Eukaryota</taxon>
        <taxon>Sar</taxon>
        <taxon>Stramenopiles</taxon>
        <taxon>Ochrophyta</taxon>
        <taxon>Bacillariophyta</taxon>
        <taxon>Coscinodiscophyceae</taxon>
        <taxon>Thalassiosirophycidae</taxon>
        <taxon>Stephanodiscales</taxon>
        <taxon>Stephanodiscaceae</taxon>
        <taxon>Discostella</taxon>
    </lineage>
</organism>
<dbReference type="Proteomes" id="UP001530293">
    <property type="component" value="Unassembled WGS sequence"/>
</dbReference>
<feature type="region of interest" description="Disordered" evidence="1">
    <location>
        <begin position="411"/>
        <end position="476"/>
    </location>
</feature>
<proteinExistence type="predicted"/>
<evidence type="ECO:0000313" key="3">
    <source>
        <dbReference type="Proteomes" id="UP001530293"/>
    </source>
</evidence>
<evidence type="ECO:0000256" key="1">
    <source>
        <dbReference type="SAM" id="MobiDB-lite"/>
    </source>
</evidence>
<evidence type="ECO:0000313" key="2">
    <source>
        <dbReference type="EMBL" id="KAL3756561.1"/>
    </source>
</evidence>
<name>A0ABD3M3C1_9STRA</name>
<dbReference type="AlphaFoldDB" id="A0ABD3M3C1"/>
<dbReference type="EMBL" id="JALLBG020000303">
    <property type="protein sequence ID" value="KAL3756561.1"/>
    <property type="molecule type" value="Genomic_DNA"/>
</dbReference>
<protein>
    <submittedName>
        <fullName evidence="2">Uncharacterized protein</fullName>
    </submittedName>
</protein>
<gene>
    <name evidence="2" type="ORF">ACHAWU_009955</name>
</gene>
<keyword evidence="3" id="KW-1185">Reference proteome</keyword>
<reference evidence="2 3" key="1">
    <citation type="submission" date="2024-10" db="EMBL/GenBank/DDBJ databases">
        <title>Updated reference genomes for cyclostephanoid diatoms.</title>
        <authorList>
            <person name="Roberts W.R."/>
            <person name="Alverson A.J."/>
        </authorList>
    </citation>
    <scope>NUCLEOTIDE SEQUENCE [LARGE SCALE GENOMIC DNA]</scope>
    <source>
        <strain evidence="2 3">AJA232-27</strain>
    </source>
</reference>
<feature type="region of interest" description="Disordered" evidence="1">
    <location>
        <begin position="290"/>
        <end position="327"/>
    </location>
</feature>
<sequence>MFSYVAKSLLNKTLRAFLRKYLENIELDSIDYGSSIAAGNKAAENSNRDGASSSSSGWGVRLSNVKLREGMELVKLPGKHKRAITRKKRVKKNRDRCTNYSDYVTTPVAKNTSTGIAQFEDRGGVLLNSPFDVDGSDTSLYGEHRRDSDNGYCSSTSTSPIQSNRFLCRLPSNCRSAPTREAAKGHDDIESNDILANDSDSLTQETESYSNFIPTNCKESMHNNNNVEGEDDDSYTEIDEEIVIEEDLALVVGAGGSIGTLHIRYIGKDLHVTIEDAHLIVEAVPTNDLNRKEDTDTSKSPRPKMKRDQSSSAVSDTDLAPETTTTEQKISTIGEKIEKKSMVAKYLSLIPHLFLRDCRLTLIFPEEIGSDEYANDSCDDCTILEFGIDFLSVTSGDDFLDVLRFDTGSHAFETPSQKPQPNSNSGASSQRPQVNIFSRKRIRTGKGPDGGVWMKIQPPIRRNTPYHRNRQHNGPPWARERFLDASESFFFRCSGIDFQARMLVDREDLVHDVSNAWSNEYDDYTMDSMLFGVDYVDPMSLARHQIKKNMKKEQNFKSVPIDLVSDVDSNGIQSIPYASNCHWIAQRVHRKQCESSHLPLNECYLCWSECVREKSKASSPSGNQTRKRNMNNMMPLPGFVFCLSISDPLELNVDLCSLQSIGYINSLFMSKNQQPCEEQGNFQSTSDGTARKKPCVPNATIASSNFDENSFPSFMQPHAIYMSSLSVSNLIIRVEAIRRNVSNKWNVRYWQFLGQSIHYEESQIDAEEQYLRDVMFHVGRMECKDFTGVCEKTLFAIAGSECKNSASEVPLPCTAARIIGVSQLLPNDERTTSAVHLRLIQSDFPGSDAGEKSVLTARVGFVDLRMGVTDIDVDDKLIGDISGAINQATSILFPGPNASKAGNVEMSDKDSKGALNWLCHVSMEGGSFIYAPKVKMVIPESTFRLRMGPEGPSLESLLHGLSIEYGSYSFEKPTIPSIIPFCSLPETLRMHILLYIDELSPLEEVLNIKKKKSSLFLRSHALSKSLAMLPQSSLVTNKHRSISGISRRNLLLNRLQSLETESLEALLVLHTRSCKK</sequence>
<accession>A0ABD3M3C1</accession>
<feature type="compositionally biased region" description="Polar residues" evidence="1">
    <location>
        <begin position="414"/>
        <end position="436"/>
    </location>
</feature>
<comment type="caution">
    <text evidence="2">The sequence shown here is derived from an EMBL/GenBank/DDBJ whole genome shotgun (WGS) entry which is preliminary data.</text>
</comment>
<feature type="compositionally biased region" description="Basic and acidic residues" evidence="1">
    <location>
        <begin position="290"/>
        <end position="299"/>
    </location>
</feature>